<evidence type="ECO:0000256" key="1">
    <source>
        <dbReference type="PIRSR" id="PIRSR001100-1"/>
    </source>
</evidence>
<dbReference type="GO" id="GO:0004553">
    <property type="term" value="F:hydrolase activity, hydrolyzing O-glycosyl compounds"/>
    <property type="evidence" value="ECO:0007669"/>
    <property type="project" value="InterPro"/>
</dbReference>
<dbReference type="InterPro" id="IPR016288">
    <property type="entry name" value="Beta_cellobiohydrolase"/>
</dbReference>
<dbReference type="PANTHER" id="PTHR34876">
    <property type="match status" value="1"/>
</dbReference>
<dbReference type="Pfam" id="PF01341">
    <property type="entry name" value="Glyco_hydro_6"/>
    <property type="match status" value="1"/>
</dbReference>
<feature type="binding site" evidence="2">
    <location>
        <position position="349"/>
    </location>
    <ligand>
        <name>substrate</name>
    </ligand>
</feature>
<evidence type="ECO:0000256" key="2">
    <source>
        <dbReference type="PIRSR" id="PIRSR001100-2"/>
    </source>
</evidence>
<comment type="similarity">
    <text evidence="3">Belongs to the glycosyl hydrolase family 6.</text>
</comment>
<feature type="binding site" evidence="2">
    <location>
        <position position="321"/>
    </location>
    <ligand>
        <name>substrate</name>
    </ligand>
</feature>
<dbReference type="PANTHER" id="PTHR34876:SF4">
    <property type="entry name" value="1,4-BETA-D-GLUCAN CELLOBIOHYDROLASE C-RELATED"/>
    <property type="match status" value="1"/>
</dbReference>
<feature type="chain" id="PRO_5011817437" description="Glucanase" evidence="3">
    <location>
        <begin position="33"/>
        <end position="399"/>
    </location>
</feature>
<accession>A0A1M7AND8</accession>
<evidence type="ECO:0000313" key="5">
    <source>
        <dbReference type="EMBL" id="SHL44238.1"/>
    </source>
</evidence>
<keyword evidence="6" id="KW-1185">Reference proteome</keyword>
<feature type="active site" description="Proton acceptor" evidence="1">
    <location>
        <position position="355"/>
    </location>
</feature>
<feature type="binding site" evidence="2">
    <location>
        <position position="84"/>
    </location>
    <ligand>
        <name>substrate</name>
    </ligand>
</feature>
<keyword evidence="3" id="KW-0136">Cellulose degradation</keyword>
<dbReference type="PIRSF" id="PIRSF001100">
    <property type="entry name" value="Beta_cellobiohydrolase"/>
    <property type="match status" value="1"/>
</dbReference>
<dbReference type="EMBL" id="FRBI01000004">
    <property type="protein sequence ID" value="SHL44238.1"/>
    <property type="molecule type" value="Genomic_DNA"/>
</dbReference>
<protein>
    <recommendedName>
        <fullName evidence="3">Glucanase</fullName>
        <ecNumber evidence="3">3.2.1.-</ecNumber>
    </recommendedName>
</protein>
<dbReference type="OrthoDB" id="309899at2"/>
<feature type="binding site" evidence="2">
    <location>
        <position position="86"/>
    </location>
    <ligand>
        <name>substrate</name>
    </ligand>
</feature>
<dbReference type="STRING" id="310782.SAMN05216499_104149"/>
<proteinExistence type="inferred from homology"/>
<organism evidence="5 6">
    <name type="scientific">Actinacidiphila paucisporea</name>
    <dbReference type="NCBI Taxonomy" id="310782"/>
    <lineage>
        <taxon>Bacteria</taxon>
        <taxon>Bacillati</taxon>
        <taxon>Actinomycetota</taxon>
        <taxon>Actinomycetes</taxon>
        <taxon>Kitasatosporales</taxon>
        <taxon>Streptomycetaceae</taxon>
        <taxon>Actinacidiphila</taxon>
    </lineage>
</organism>
<dbReference type="AlphaFoldDB" id="A0A1M7AND8"/>
<dbReference type="Gene3D" id="3.20.20.40">
    <property type="entry name" value="1, 4-beta cellobiohydrolase"/>
    <property type="match status" value="1"/>
</dbReference>
<dbReference type="EC" id="3.2.1.-" evidence="3"/>
<evidence type="ECO:0000256" key="3">
    <source>
        <dbReference type="RuleBase" id="RU361186"/>
    </source>
</evidence>
<keyword evidence="3" id="KW-0732">Signal</keyword>
<evidence type="ECO:0000313" key="6">
    <source>
        <dbReference type="Proteomes" id="UP000184111"/>
    </source>
</evidence>
<dbReference type="Proteomes" id="UP000184111">
    <property type="component" value="Unassembled WGS sequence"/>
</dbReference>
<keyword evidence="3" id="KW-0119">Carbohydrate metabolism</keyword>
<feature type="binding site" evidence="2">
    <location>
        <position position="238"/>
    </location>
    <ligand>
        <name>substrate</name>
    </ligand>
</feature>
<dbReference type="SUPFAM" id="SSF51989">
    <property type="entry name" value="Glycosyl hydrolases family 6, cellulases"/>
    <property type="match status" value="1"/>
</dbReference>
<evidence type="ECO:0000256" key="4">
    <source>
        <dbReference type="SAM" id="MobiDB-lite"/>
    </source>
</evidence>
<feature type="region of interest" description="Disordered" evidence="4">
    <location>
        <begin position="352"/>
        <end position="372"/>
    </location>
</feature>
<dbReference type="GO" id="GO:0030245">
    <property type="term" value="P:cellulose catabolic process"/>
    <property type="evidence" value="ECO:0007669"/>
    <property type="project" value="UniProtKB-KW"/>
</dbReference>
<name>A0A1M7AND8_9ACTN</name>
<gene>
    <name evidence="5" type="ORF">SAMN05216499_104149</name>
</gene>
<feature type="signal peptide" evidence="3">
    <location>
        <begin position="1"/>
        <end position="32"/>
    </location>
</feature>
<feature type="binding site" evidence="2">
    <location>
        <position position="353"/>
    </location>
    <ligand>
        <name>substrate</name>
    </ligand>
</feature>
<dbReference type="PRINTS" id="PR00733">
    <property type="entry name" value="GLHYDRLASE6"/>
</dbReference>
<keyword evidence="3" id="KW-0378">Hydrolase</keyword>
<dbReference type="RefSeq" id="WP_073495813.1">
    <property type="nucleotide sequence ID" value="NZ_FRBI01000004.1"/>
</dbReference>
<feature type="active site" description="Proton donor" evidence="1">
    <location>
        <position position="161"/>
    </location>
</feature>
<feature type="binding site" evidence="2">
    <location>
        <position position="208"/>
    </location>
    <ligand>
        <name>substrate</name>
    </ligand>
</feature>
<reference evidence="5 6" key="1">
    <citation type="submission" date="2016-11" db="EMBL/GenBank/DDBJ databases">
        <authorList>
            <person name="Jaros S."/>
            <person name="Januszkiewicz K."/>
            <person name="Wedrychowicz H."/>
        </authorList>
    </citation>
    <scope>NUCLEOTIDE SEQUENCE [LARGE SCALE GENOMIC DNA]</scope>
    <source>
        <strain evidence="5 6">CGMCC 4.2025</strain>
    </source>
</reference>
<keyword evidence="3" id="KW-0326">Glycosidase</keyword>
<sequence>MTARVRARTRTLTVAAATAALAAVTAAVPAHATAPGHQAAAPTALFTPPANPDANAQILDLLKHRQLKDAAGLLAMTLTPQAVWFDGGTSPADTRKAVDKTVSDAARRHALPVLALYNIPGRDCAQYSAGGAADSAEYQAWIDAVKAGIGNRPADVVLEPDSLALVPSDCGMDDAQGTMTAQRYAQIHYAVDALEPLAGTKVYLDAGHSGWHSINDIVPRLIAGGVADATGFYLNISNYRSDSEIAWYGKLLSSCLAYVSDGGAATACPNQYWPVNDAQTWLDANVRTAPSAMKHFIADTSRNGQGPWTPPAGVYSDAQDWCNPPGRGLGARPTLNTGDPLQDARLWVKIPGESDGQCTRGTAGPADPERGYQDPAAGKWFPQQALELVHNASPSLFPH</sequence>
<dbReference type="InterPro" id="IPR036434">
    <property type="entry name" value="Beta_cellobiohydrolase_sf"/>
</dbReference>
<keyword evidence="3" id="KW-0624">Polysaccharide degradation</keyword>
<feature type="binding site" evidence="2">
    <location>
        <position position="211"/>
    </location>
    <ligand>
        <name>substrate</name>
    </ligand>
</feature>